<keyword evidence="2" id="KW-1185">Reference proteome</keyword>
<accession>A0AAN7P623</accession>
<dbReference type="Proteomes" id="UP001353858">
    <property type="component" value="Unassembled WGS sequence"/>
</dbReference>
<sequence length="72" mass="8642">MEVGRSQVDGSWSKEIQQWRPYMGKRSRGRPQTRWIDDLKKTAGLDWIRKTQNRDLWKATGEAYIQQWMLMG</sequence>
<organism evidence="1 2">
    <name type="scientific">Aquatica leii</name>
    <dbReference type="NCBI Taxonomy" id="1421715"/>
    <lineage>
        <taxon>Eukaryota</taxon>
        <taxon>Metazoa</taxon>
        <taxon>Ecdysozoa</taxon>
        <taxon>Arthropoda</taxon>
        <taxon>Hexapoda</taxon>
        <taxon>Insecta</taxon>
        <taxon>Pterygota</taxon>
        <taxon>Neoptera</taxon>
        <taxon>Endopterygota</taxon>
        <taxon>Coleoptera</taxon>
        <taxon>Polyphaga</taxon>
        <taxon>Elateriformia</taxon>
        <taxon>Elateroidea</taxon>
        <taxon>Lampyridae</taxon>
        <taxon>Luciolinae</taxon>
        <taxon>Aquatica</taxon>
    </lineage>
</organism>
<comment type="caution">
    <text evidence="1">The sequence shown here is derived from an EMBL/GenBank/DDBJ whole genome shotgun (WGS) entry which is preliminary data.</text>
</comment>
<protein>
    <recommendedName>
        <fullName evidence="3">Endonuclease-reverse transcriptase</fullName>
    </recommendedName>
</protein>
<dbReference type="AlphaFoldDB" id="A0AAN7P623"/>
<evidence type="ECO:0000313" key="1">
    <source>
        <dbReference type="EMBL" id="KAK4875241.1"/>
    </source>
</evidence>
<name>A0AAN7P623_9COLE</name>
<reference evidence="2" key="1">
    <citation type="submission" date="2023-01" db="EMBL/GenBank/DDBJ databases">
        <title>Key to firefly adult light organ development and bioluminescence: homeobox transcription factors regulate luciferase expression and transportation to peroxisome.</title>
        <authorList>
            <person name="Fu X."/>
        </authorList>
    </citation>
    <scope>NUCLEOTIDE SEQUENCE [LARGE SCALE GENOMIC DNA]</scope>
</reference>
<dbReference type="EMBL" id="JARPUR010000005">
    <property type="protein sequence ID" value="KAK4875241.1"/>
    <property type="molecule type" value="Genomic_DNA"/>
</dbReference>
<evidence type="ECO:0008006" key="3">
    <source>
        <dbReference type="Google" id="ProtNLM"/>
    </source>
</evidence>
<proteinExistence type="predicted"/>
<gene>
    <name evidence="1" type="ORF">RN001_011663</name>
</gene>
<evidence type="ECO:0000313" key="2">
    <source>
        <dbReference type="Proteomes" id="UP001353858"/>
    </source>
</evidence>